<keyword evidence="5" id="KW-1185">Reference proteome</keyword>
<organism evidence="4 5">
    <name type="scientific">Veronia nyctiphanis</name>
    <dbReference type="NCBI Taxonomy" id="1278244"/>
    <lineage>
        <taxon>Bacteria</taxon>
        <taxon>Pseudomonadati</taxon>
        <taxon>Pseudomonadota</taxon>
        <taxon>Gammaproteobacteria</taxon>
        <taxon>Vibrionales</taxon>
        <taxon>Vibrionaceae</taxon>
        <taxon>Veronia</taxon>
    </lineage>
</organism>
<dbReference type="PANTHER" id="PTHR30035">
    <property type="entry name" value="LIPOPROTEIN VACJ-RELATED"/>
    <property type="match status" value="1"/>
</dbReference>
<dbReference type="InterPro" id="IPR007428">
    <property type="entry name" value="MlaA"/>
</dbReference>
<dbReference type="PANTHER" id="PTHR30035:SF3">
    <property type="entry name" value="INTERMEMBRANE PHOSPHOLIPID TRANSPORT SYSTEM LIPOPROTEIN MLAA"/>
    <property type="match status" value="1"/>
</dbReference>
<dbReference type="PROSITE" id="PS51257">
    <property type="entry name" value="PROKAR_LIPOPROTEIN"/>
    <property type="match status" value="1"/>
</dbReference>
<dbReference type="OrthoDB" id="9785326at2"/>
<accession>A0A4Q0YPP9</accession>
<reference evidence="4 5" key="1">
    <citation type="submission" date="2017-10" db="EMBL/GenBank/DDBJ databases">
        <title>Nyctiphanis sp. nov., isolated from the stomach of the euphausiid Nyctiphanes simplex (Hansen, 1911) in the Gulf of California.</title>
        <authorList>
            <person name="Gomez-Gil B."/>
            <person name="Aguilar-Mendez M."/>
            <person name="Lopez-Cortes A."/>
            <person name="Gomez-Gutierrez J."/>
            <person name="Roque A."/>
            <person name="Lang E."/>
            <person name="Gonzalez-Castillo A."/>
        </authorList>
    </citation>
    <scope>NUCLEOTIDE SEQUENCE [LARGE SCALE GENOMIC DNA]</scope>
    <source>
        <strain evidence="4 5">CAIM 600</strain>
    </source>
</reference>
<feature type="signal peptide" evidence="3">
    <location>
        <begin position="1"/>
        <end position="20"/>
    </location>
</feature>
<gene>
    <name evidence="4" type="ORF">CS022_12765</name>
</gene>
<dbReference type="EMBL" id="PEIB01000014">
    <property type="protein sequence ID" value="RXJ72946.1"/>
    <property type="molecule type" value="Genomic_DNA"/>
</dbReference>
<dbReference type="Pfam" id="PF04333">
    <property type="entry name" value="MlaA"/>
    <property type="match status" value="1"/>
</dbReference>
<dbReference type="GO" id="GO:0016020">
    <property type="term" value="C:membrane"/>
    <property type="evidence" value="ECO:0007669"/>
    <property type="project" value="InterPro"/>
</dbReference>
<keyword evidence="2 3" id="KW-0732">Signal</keyword>
<evidence type="ECO:0000256" key="2">
    <source>
        <dbReference type="ARBA" id="ARBA00022729"/>
    </source>
</evidence>
<feature type="chain" id="PRO_5020200945" evidence="3">
    <location>
        <begin position="21"/>
        <end position="254"/>
    </location>
</feature>
<sequence length="254" mass="27961">MYFKRLTVLLGLCLALTGCVQTPQEEAGLEVKTHPDDPLEGFNRAMWAVNYDYLDPYLLKPASVIYVGYVPGWTRKGVSNFVDNLGEPASMINSIFMLEGQDAVNHFNRFWINTLFGLGGLIDIASAANIPKMSEREFGDAAGHYGVGQGAYIMVPGYGPTTLRIAGGKVVDGLYPPLALLTLPQSLAKLVVDGLEKRAELSKQEAMLNSSPDPYKFVRDAYLQNKEFKARGNDVAIETLDDDDIEAFLDEIDE</sequence>
<evidence type="ECO:0000313" key="4">
    <source>
        <dbReference type="EMBL" id="RXJ72946.1"/>
    </source>
</evidence>
<protein>
    <submittedName>
        <fullName evidence="4">ABC transporter</fullName>
    </submittedName>
</protein>
<comment type="caution">
    <text evidence="4">The sequence shown here is derived from an EMBL/GenBank/DDBJ whole genome shotgun (WGS) entry which is preliminary data.</text>
</comment>
<dbReference type="PRINTS" id="PR01805">
    <property type="entry name" value="VACJLIPOPROT"/>
</dbReference>
<dbReference type="Proteomes" id="UP000290287">
    <property type="component" value="Unassembled WGS sequence"/>
</dbReference>
<proteinExistence type="inferred from homology"/>
<evidence type="ECO:0000313" key="5">
    <source>
        <dbReference type="Proteomes" id="UP000290287"/>
    </source>
</evidence>
<dbReference type="RefSeq" id="WP_129122584.1">
    <property type="nucleotide sequence ID" value="NZ_PEIB01000014.1"/>
</dbReference>
<comment type="similarity">
    <text evidence="1">Belongs to the MlaA family.</text>
</comment>
<name>A0A4Q0YPP9_9GAMM</name>
<evidence type="ECO:0000256" key="3">
    <source>
        <dbReference type="SAM" id="SignalP"/>
    </source>
</evidence>
<dbReference type="GO" id="GO:0120010">
    <property type="term" value="P:intermembrane phospholipid transfer"/>
    <property type="evidence" value="ECO:0007669"/>
    <property type="project" value="TreeGrafter"/>
</dbReference>
<evidence type="ECO:0000256" key="1">
    <source>
        <dbReference type="ARBA" id="ARBA00010634"/>
    </source>
</evidence>
<dbReference type="AlphaFoldDB" id="A0A4Q0YPP9"/>